<dbReference type="AlphaFoldDB" id="A0A644TSX4"/>
<dbReference type="PROSITE" id="PS51257">
    <property type="entry name" value="PROKAR_LIPOPROTEIN"/>
    <property type="match status" value="1"/>
</dbReference>
<proteinExistence type="predicted"/>
<evidence type="ECO:0008006" key="2">
    <source>
        <dbReference type="Google" id="ProtNLM"/>
    </source>
</evidence>
<accession>A0A644TSX4</accession>
<protein>
    <recommendedName>
        <fullName evidence="2">Lipoprotein</fullName>
    </recommendedName>
</protein>
<comment type="caution">
    <text evidence="1">The sequence shown here is derived from an EMBL/GenBank/DDBJ whole genome shotgun (WGS) entry which is preliminary data.</text>
</comment>
<dbReference type="EMBL" id="VSSQ01000051">
    <property type="protein sequence ID" value="MPL70073.1"/>
    <property type="molecule type" value="Genomic_DNA"/>
</dbReference>
<sequence>MKNSQKLLVAFIIALLTISSSCETDNDNPKPPVIKYPIQLQISDIIPCACVNRFDNVILDTVYIINDTADYSKYCNHLSDFYTDFSKNSILVLYSWHYEIPFGQVPELIDTLWKLSDNEYLWDIGWRQSAIDTNLGRGTYTIDRFVPKIPKGAKLNVRIAR</sequence>
<name>A0A644TSX4_9ZZZZ</name>
<gene>
    <name evidence="1" type="ORF">SDC9_15824</name>
</gene>
<evidence type="ECO:0000313" key="1">
    <source>
        <dbReference type="EMBL" id="MPL70073.1"/>
    </source>
</evidence>
<reference evidence="1" key="1">
    <citation type="submission" date="2019-08" db="EMBL/GenBank/DDBJ databases">
        <authorList>
            <person name="Kucharzyk K."/>
            <person name="Murdoch R.W."/>
            <person name="Higgins S."/>
            <person name="Loffler F."/>
        </authorList>
    </citation>
    <scope>NUCLEOTIDE SEQUENCE</scope>
</reference>
<organism evidence="1">
    <name type="scientific">bioreactor metagenome</name>
    <dbReference type="NCBI Taxonomy" id="1076179"/>
    <lineage>
        <taxon>unclassified sequences</taxon>
        <taxon>metagenomes</taxon>
        <taxon>ecological metagenomes</taxon>
    </lineage>
</organism>